<gene>
    <name evidence="6" type="ORF">J8A68_002216</name>
</gene>
<accession>A0A8J5UQS4</accession>
<keyword evidence="2" id="KW-0802">TPR repeat</keyword>
<dbReference type="InterPro" id="IPR044059">
    <property type="entry name" value="Csn1/TTC4_wheel"/>
</dbReference>
<feature type="region of interest" description="Disordered" evidence="4">
    <location>
        <begin position="1"/>
        <end position="28"/>
    </location>
</feature>
<feature type="domain" description="Cns1/TTC4 wheel" evidence="5">
    <location>
        <begin position="282"/>
        <end position="399"/>
    </location>
</feature>
<evidence type="ECO:0000256" key="3">
    <source>
        <dbReference type="SAM" id="Coils"/>
    </source>
</evidence>
<dbReference type="PANTHER" id="PTHR46035">
    <property type="entry name" value="TETRATRICOPEPTIDE REPEAT PROTEIN 4"/>
    <property type="match status" value="1"/>
</dbReference>
<dbReference type="CDD" id="cd21381">
    <property type="entry name" value="CTWD_TTC4"/>
    <property type="match status" value="1"/>
</dbReference>
<feature type="coiled-coil region" evidence="3">
    <location>
        <begin position="214"/>
        <end position="251"/>
    </location>
</feature>
<feature type="compositionally biased region" description="Pro residues" evidence="4">
    <location>
        <begin position="1"/>
        <end position="10"/>
    </location>
</feature>
<dbReference type="EMBL" id="JAGSYN010000101">
    <property type="protein sequence ID" value="KAG7664247.1"/>
    <property type="molecule type" value="Genomic_DNA"/>
</dbReference>
<dbReference type="Pfam" id="PF18972">
    <property type="entry name" value="Wheel"/>
    <property type="match status" value="1"/>
</dbReference>
<evidence type="ECO:0000313" key="6">
    <source>
        <dbReference type="EMBL" id="KAG7664247.1"/>
    </source>
</evidence>
<keyword evidence="3" id="KW-0175">Coiled coil</keyword>
<dbReference type="OrthoDB" id="420195at2759"/>
<proteinExistence type="predicted"/>
<keyword evidence="1" id="KW-0677">Repeat</keyword>
<dbReference type="GO" id="GO:0051879">
    <property type="term" value="F:Hsp90 protein binding"/>
    <property type="evidence" value="ECO:0007669"/>
    <property type="project" value="InterPro"/>
</dbReference>
<evidence type="ECO:0000256" key="1">
    <source>
        <dbReference type="ARBA" id="ARBA00022737"/>
    </source>
</evidence>
<dbReference type="PANTHER" id="PTHR46035:SF1">
    <property type="entry name" value="TETRATRICOPEPTIDE REPEAT PROTEIN 4"/>
    <property type="match status" value="1"/>
</dbReference>
<dbReference type="AlphaFoldDB" id="A0A8J5UQS4"/>
<dbReference type="GO" id="GO:0030544">
    <property type="term" value="F:Hsp70 protein binding"/>
    <property type="evidence" value="ECO:0007669"/>
    <property type="project" value="TreeGrafter"/>
</dbReference>
<organism evidence="6 7">
    <name type="scientific">[Candida] subhashii</name>
    <dbReference type="NCBI Taxonomy" id="561895"/>
    <lineage>
        <taxon>Eukaryota</taxon>
        <taxon>Fungi</taxon>
        <taxon>Dikarya</taxon>
        <taxon>Ascomycota</taxon>
        <taxon>Saccharomycotina</taxon>
        <taxon>Pichiomycetes</taxon>
        <taxon>Debaryomycetaceae</taxon>
        <taxon>Spathaspora</taxon>
    </lineage>
</organism>
<dbReference type="SMART" id="SM00028">
    <property type="entry name" value="TPR"/>
    <property type="match status" value="3"/>
</dbReference>
<dbReference type="GO" id="GO:0005634">
    <property type="term" value="C:nucleus"/>
    <property type="evidence" value="ECO:0007669"/>
    <property type="project" value="TreeGrafter"/>
</dbReference>
<dbReference type="GO" id="GO:0006457">
    <property type="term" value="P:protein folding"/>
    <property type="evidence" value="ECO:0007669"/>
    <property type="project" value="TreeGrafter"/>
</dbReference>
<evidence type="ECO:0000313" key="7">
    <source>
        <dbReference type="Proteomes" id="UP000694255"/>
    </source>
</evidence>
<protein>
    <submittedName>
        <fullName evidence="6">CNS1</fullName>
    </submittedName>
</protein>
<dbReference type="InterPro" id="IPR019734">
    <property type="entry name" value="TPR_rpt"/>
</dbReference>
<dbReference type="RefSeq" id="XP_049264479.1">
    <property type="nucleotide sequence ID" value="XM_049405944.1"/>
</dbReference>
<evidence type="ECO:0000256" key="2">
    <source>
        <dbReference type="ARBA" id="ARBA00022803"/>
    </source>
</evidence>
<name>A0A8J5UQS4_9ASCO</name>
<reference evidence="6 7" key="1">
    <citation type="journal article" date="2021" name="DNA Res.">
        <title>Genome analysis of Candida subhashii reveals its hybrid nature and dual mitochondrial genome conformations.</title>
        <authorList>
            <person name="Mixao V."/>
            <person name="Hegedusova E."/>
            <person name="Saus E."/>
            <person name="Pryszcz L.P."/>
            <person name="Cillingova A."/>
            <person name="Nosek J."/>
            <person name="Gabaldon T."/>
        </authorList>
    </citation>
    <scope>NUCLEOTIDE SEQUENCE [LARGE SCALE GENOMIC DNA]</scope>
    <source>
        <strain evidence="6 7">CBS 10753</strain>
    </source>
</reference>
<sequence length="409" mass="47381">MSVETPPQPHPQEEQVDNTDEQLDNTDEQLDHLISEWDRRRYVPKPGEPALPPQISQFANKTTDEVMKELNRLPFFMTQLDETDGEGGENANLEALKSLAYEGEPDEIATNFKNQGNECYKFKQYKHAIEYYTKGLDVDCGVDKINSALYLNRAACNLELHNYRRCIEDCKKCLGIDEKNIKACFRSGKAFFLIDRFDEAIGVIEYGLTIDANNKDLLNLLQQVKTKQQKLEEIRIKKEREEEEARMKQEILENSIKLRHFEIIKTSNPAESLKSSKIRLEDPKDYESQLIFSAMILYPTTDEFDFIDEISELTTPLEILEMVLNRPREWFEDPKHKDFSVKKLECFMETESGGLIKVGKKIEINNALMNDKSKAPLFDNALRLYVVPKPDVPDWLSQWNKQAALAARK</sequence>
<evidence type="ECO:0000256" key="4">
    <source>
        <dbReference type="SAM" id="MobiDB-lite"/>
    </source>
</evidence>
<dbReference type="GO" id="GO:0005829">
    <property type="term" value="C:cytosol"/>
    <property type="evidence" value="ECO:0007669"/>
    <property type="project" value="TreeGrafter"/>
</dbReference>
<evidence type="ECO:0000259" key="5">
    <source>
        <dbReference type="Pfam" id="PF18972"/>
    </source>
</evidence>
<dbReference type="Proteomes" id="UP000694255">
    <property type="component" value="Unassembled WGS sequence"/>
</dbReference>
<comment type="caution">
    <text evidence="6">The sequence shown here is derived from an EMBL/GenBank/DDBJ whole genome shotgun (WGS) entry which is preliminary data.</text>
</comment>
<keyword evidence="7" id="KW-1185">Reference proteome</keyword>
<dbReference type="GeneID" id="73469017"/>
<feature type="compositionally biased region" description="Acidic residues" evidence="4">
    <location>
        <begin position="14"/>
        <end position="28"/>
    </location>
</feature>